<reference evidence="6" key="1">
    <citation type="submission" date="2018-04" db="EMBL/GenBank/DDBJ databases">
        <authorList>
            <person name="Liu S."/>
            <person name="Wang Z."/>
            <person name="Li J."/>
        </authorList>
    </citation>
    <scope>NUCLEOTIDE SEQUENCE [LARGE SCALE GENOMIC DNA]</scope>
    <source>
        <strain evidence="6">622</strain>
    </source>
</reference>
<dbReference type="InterPro" id="IPR050611">
    <property type="entry name" value="ABCF"/>
</dbReference>
<evidence type="ECO:0000256" key="3">
    <source>
        <dbReference type="ARBA" id="ARBA00022840"/>
    </source>
</evidence>
<comment type="caution">
    <text evidence="5">The sequence shown here is derived from an EMBL/GenBank/DDBJ whole genome shotgun (WGS) entry which is preliminary data.</text>
</comment>
<sequence length="539" mass="57694">MFSHSNATVTLTDLGFSWPNGDIALAHISGTFGSGRTGLVGANGSGKSTLLRLVAGELTPTSGRIAVAGEVGYLPQNLTLRVDATLADLLGIRGKLAALRAIESGDVSAHHFDVLGDDWDIEARAHEALAEIGLAGAGLGRRVDRISGGEAMLVATTGLRLRRTAITLLDEPTNNLDRDARKRLAGLVASWPGALIVVSHDVSLLEGMDETAELYGGKLSVFGGPYSEWRAHREQEQSAAVQAVRSAGQAVKVEKKQRIEAETKLARRAQMGQKAFENKRMPKIVMHGLRSQAQVSAAKLRAGMDRDIRSAQSALDAAEARVREDEPILLDLPDPDVPAARKIAELRAANRTVIIQGPERIAITGPNGVGKTTLLDSLVFSSSAGADEREVTGAISARRLTDRVGYLPQRLDGLDENASMLDNVQAAAPTVAPGILRNRLARFLLRGDSVHREVRTLSGGERFRVSLARLMFADPPAQLLVLDEPTNNLDLQSIDQLVDALRSYRGAVLVVSHDEVFLDRLDLDATWELGADGSLTAGD</sequence>
<dbReference type="PANTHER" id="PTHR19211:SF6">
    <property type="entry name" value="BLL7188 PROTEIN"/>
    <property type="match status" value="1"/>
</dbReference>
<evidence type="ECO:0000259" key="4">
    <source>
        <dbReference type="PROSITE" id="PS50893"/>
    </source>
</evidence>
<dbReference type="PANTHER" id="PTHR19211">
    <property type="entry name" value="ATP-BINDING TRANSPORT PROTEIN-RELATED"/>
    <property type="match status" value="1"/>
</dbReference>
<dbReference type="EMBL" id="QEFB01000005">
    <property type="protein sequence ID" value="PWC07225.1"/>
    <property type="molecule type" value="Genomic_DNA"/>
</dbReference>
<dbReference type="InterPro" id="IPR027417">
    <property type="entry name" value="P-loop_NTPase"/>
</dbReference>
<dbReference type="Pfam" id="PF00005">
    <property type="entry name" value="ABC_tran"/>
    <property type="match status" value="2"/>
</dbReference>
<dbReference type="FunFam" id="3.40.50.300:FF:001320">
    <property type="entry name" value="Heme ABC transporter ATP-binding protein"/>
    <property type="match status" value="1"/>
</dbReference>
<dbReference type="InterPro" id="IPR003593">
    <property type="entry name" value="AAA+_ATPase"/>
</dbReference>
<dbReference type="SMART" id="SM00382">
    <property type="entry name" value="AAA"/>
    <property type="match status" value="2"/>
</dbReference>
<feature type="domain" description="ABC transporter" evidence="4">
    <location>
        <begin position="9"/>
        <end position="241"/>
    </location>
</feature>
<dbReference type="SUPFAM" id="SSF52540">
    <property type="entry name" value="P-loop containing nucleoside triphosphate hydrolases"/>
    <property type="match status" value="2"/>
</dbReference>
<evidence type="ECO:0000313" key="5">
    <source>
        <dbReference type="EMBL" id="PWC07225.1"/>
    </source>
</evidence>
<dbReference type="AlphaFoldDB" id="A0A2U1TEA5"/>
<dbReference type="PROSITE" id="PS50893">
    <property type="entry name" value="ABC_TRANSPORTER_2"/>
    <property type="match status" value="1"/>
</dbReference>
<accession>A0A2U1TEA5</accession>
<gene>
    <name evidence="5" type="ORF">DF223_06200</name>
</gene>
<dbReference type="Gene3D" id="3.40.50.300">
    <property type="entry name" value="P-loop containing nucleotide triphosphate hydrolases"/>
    <property type="match status" value="2"/>
</dbReference>
<dbReference type="GO" id="GO:0016887">
    <property type="term" value="F:ATP hydrolysis activity"/>
    <property type="evidence" value="ECO:0007669"/>
    <property type="project" value="InterPro"/>
</dbReference>
<keyword evidence="6" id="KW-1185">Reference proteome</keyword>
<dbReference type="RefSeq" id="WP_108962578.1">
    <property type="nucleotide sequence ID" value="NZ_QEFB01000005.1"/>
</dbReference>
<organism evidence="5 6">
    <name type="scientific">Mycetocola zhujimingii</name>
    <dbReference type="NCBI Taxonomy" id="2079792"/>
    <lineage>
        <taxon>Bacteria</taxon>
        <taxon>Bacillati</taxon>
        <taxon>Actinomycetota</taxon>
        <taxon>Actinomycetes</taxon>
        <taxon>Micrococcales</taxon>
        <taxon>Microbacteriaceae</taxon>
        <taxon>Mycetocola</taxon>
    </lineage>
</organism>
<proteinExistence type="predicted"/>
<keyword evidence="1" id="KW-0677">Repeat</keyword>
<keyword evidence="3" id="KW-0067">ATP-binding</keyword>
<dbReference type="GO" id="GO:0005524">
    <property type="term" value="F:ATP binding"/>
    <property type="evidence" value="ECO:0007669"/>
    <property type="project" value="UniProtKB-KW"/>
</dbReference>
<evidence type="ECO:0000256" key="2">
    <source>
        <dbReference type="ARBA" id="ARBA00022741"/>
    </source>
</evidence>
<evidence type="ECO:0000256" key="1">
    <source>
        <dbReference type="ARBA" id="ARBA00022737"/>
    </source>
</evidence>
<keyword evidence="2" id="KW-0547">Nucleotide-binding</keyword>
<dbReference type="InterPro" id="IPR003439">
    <property type="entry name" value="ABC_transporter-like_ATP-bd"/>
</dbReference>
<evidence type="ECO:0000313" key="6">
    <source>
        <dbReference type="Proteomes" id="UP000244962"/>
    </source>
</evidence>
<dbReference type="Proteomes" id="UP000244962">
    <property type="component" value="Unassembled WGS sequence"/>
</dbReference>
<protein>
    <submittedName>
        <fullName evidence="5">ABC transporter</fullName>
    </submittedName>
</protein>
<name>A0A2U1TEA5_9MICO</name>